<feature type="region of interest" description="Disordered" evidence="8">
    <location>
        <begin position="194"/>
        <end position="229"/>
    </location>
</feature>
<dbReference type="FunFam" id="3.30.230.40:FF:000001">
    <property type="entry name" value="Imidazoleglycerol-phosphate dehydratase HisB"/>
    <property type="match status" value="1"/>
</dbReference>
<dbReference type="NCBIfam" id="NF002114">
    <property type="entry name" value="PRK00951.2-4"/>
    <property type="match status" value="1"/>
</dbReference>
<dbReference type="STRING" id="1555112.LIP_2822"/>
<evidence type="ECO:0000256" key="3">
    <source>
        <dbReference type="ARBA" id="ARBA00022605"/>
    </source>
</evidence>
<dbReference type="GO" id="GO:0004424">
    <property type="term" value="F:imidazoleglycerol-phosphate dehydratase activity"/>
    <property type="evidence" value="ECO:0007669"/>
    <property type="project" value="UniProtKB-UniRule"/>
</dbReference>
<keyword evidence="4 6" id="KW-0368">Histidine biosynthesis</keyword>
<dbReference type="SUPFAM" id="SSF54211">
    <property type="entry name" value="Ribosomal protein S5 domain 2-like"/>
    <property type="match status" value="2"/>
</dbReference>
<dbReference type="CDD" id="cd07914">
    <property type="entry name" value="IGPD"/>
    <property type="match status" value="1"/>
</dbReference>
<dbReference type="OrthoDB" id="9790411at2"/>
<dbReference type="PANTHER" id="PTHR23133">
    <property type="entry name" value="IMIDAZOLEGLYCEROL-PHOSPHATE DEHYDRATASE HIS7"/>
    <property type="match status" value="1"/>
</dbReference>
<dbReference type="EC" id="4.2.1.19" evidence="6 7"/>
<accession>A0A0K2SNI0</accession>
<name>A0A0K2SNI0_LIMPI</name>
<evidence type="ECO:0000256" key="1">
    <source>
        <dbReference type="ARBA" id="ARBA00005047"/>
    </source>
</evidence>
<dbReference type="EMBL" id="AP014924">
    <property type="protein sequence ID" value="BAS28651.1"/>
    <property type="molecule type" value="Genomic_DNA"/>
</dbReference>
<dbReference type="Proteomes" id="UP000065807">
    <property type="component" value="Chromosome"/>
</dbReference>
<evidence type="ECO:0000256" key="6">
    <source>
        <dbReference type="HAMAP-Rule" id="MF_00076"/>
    </source>
</evidence>
<evidence type="ECO:0000313" key="10">
    <source>
        <dbReference type="Proteomes" id="UP000065807"/>
    </source>
</evidence>
<evidence type="ECO:0000256" key="4">
    <source>
        <dbReference type="ARBA" id="ARBA00023102"/>
    </source>
</evidence>
<reference evidence="10" key="1">
    <citation type="submission" date="2015-07" db="EMBL/GenBank/DDBJ databases">
        <title>Complete genome sequence and phylogenetic analysis of Limnochorda pilosa.</title>
        <authorList>
            <person name="Watanabe M."/>
            <person name="Kojima H."/>
            <person name="Fukui M."/>
        </authorList>
    </citation>
    <scope>NUCLEOTIDE SEQUENCE [LARGE SCALE GENOMIC DNA]</scope>
    <source>
        <strain evidence="10">HC45</strain>
    </source>
</reference>
<dbReference type="NCBIfam" id="NF002111">
    <property type="entry name" value="PRK00951.2-1"/>
    <property type="match status" value="1"/>
</dbReference>
<organism evidence="9 10">
    <name type="scientific">Limnochorda pilosa</name>
    <dbReference type="NCBI Taxonomy" id="1555112"/>
    <lineage>
        <taxon>Bacteria</taxon>
        <taxon>Bacillati</taxon>
        <taxon>Bacillota</taxon>
        <taxon>Limnochordia</taxon>
        <taxon>Limnochordales</taxon>
        <taxon>Limnochordaceae</taxon>
        <taxon>Limnochorda</taxon>
    </lineage>
</organism>
<dbReference type="PROSITE" id="PS00955">
    <property type="entry name" value="IGP_DEHYDRATASE_2"/>
    <property type="match status" value="1"/>
</dbReference>
<proteinExistence type="inferred from homology"/>
<dbReference type="FunFam" id="3.30.230.40:FF:000003">
    <property type="entry name" value="Imidazoleglycerol-phosphate dehydratase HisB"/>
    <property type="match status" value="1"/>
</dbReference>
<dbReference type="GO" id="GO:0005737">
    <property type="term" value="C:cytoplasm"/>
    <property type="evidence" value="ECO:0007669"/>
    <property type="project" value="UniProtKB-SubCell"/>
</dbReference>
<evidence type="ECO:0000256" key="2">
    <source>
        <dbReference type="ARBA" id="ARBA00016664"/>
    </source>
</evidence>
<gene>
    <name evidence="6" type="primary">hisB</name>
    <name evidence="9" type="ORF">LIP_2822</name>
</gene>
<comment type="similarity">
    <text evidence="6 7">Belongs to the imidazoleglycerol-phosphate dehydratase family.</text>
</comment>
<evidence type="ECO:0000256" key="5">
    <source>
        <dbReference type="ARBA" id="ARBA00023239"/>
    </source>
</evidence>
<dbReference type="InterPro" id="IPR038494">
    <property type="entry name" value="IGPD_sf"/>
</dbReference>
<dbReference type="UniPathway" id="UPA00031">
    <property type="reaction ID" value="UER00011"/>
</dbReference>
<comment type="subcellular location">
    <subcellularLocation>
        <location evidence="6 7">Cytoplasm</location>
    </subcellularLocation>
</comment>
<keyword evidence="10" id="KW-1185">Reference proteome</keyword>
<dbReference type="PANTHER" id="PTHR23133:SF2">
    <property type="entry name" value="IMIDAZOLEGLYCEROL-PHOSPHATE DEHYDRATASE"/>
    <property type="match status" value="1"/>
</dbReference>
<dbReference type="HAMAP" id="MF_00076">
    <property type="entry name" value="HisB"/>
    <property type="match status" value="1"/>
</dbReference>
<comment type="pathway">
    <text evidence="1 6 7">Amino-acid biosynthesis; L-histidine biosynthesis; L-histidine from 5-phospho-alpha-D-ribose 1-diphosphate: step 6/9.</text>
</comment>
<dbReference type="Gene3D" id="3.30.230.40">
    <property type="entry name" value="Imidazole glycerol phosphate dehydratase, domain 1"/>
    <property type="match status" value="2"/>
</dbReference>
<reference evidence="10" key="2">
    <citation type="journal article" date="2016" name="Int. J. Syst. Evol. Microbiol.">
        <title>Complete genome sequence and cell structure of Limnochorda pilosa, a Gram-negative spore-former within the phylum Firmicutes.</title>
        <authorList>
            <person name="Watanabe M."/>
            <person name="Kojima H."/>
            <person name="Fukui M."/>
        </authorList>
    </citation>
    <scope>NUCLEOTIDE SEQUENCE [LARGE SCALE GENOMIC DNA]</scope>
    <source>
        <strain evidence="10">HC45</strain>
    </source>
</reference>
<evidence type="ECO:0000313" key="9">
    <source>
        <dbReference type="EMBL" id="BAS28651.1"/>
    </source>
</evidence>
<evidence type="ECO:0000256" key="7">
    <source>
        <dbReference type="RuleBase" id="RU000599"/>
    </source>
</evidence>
<feature type="compositionally biased region" description="Pro residues" evidence="8">
    <location>
        <begin position="220"/>
        <end position="229"/>
    </location>
</feature>
<keyword evidence="3 6" id="KW-0028">Amino-acid biosynthesis</keyword>
<dbReference type="AlphaFoldDB" id="A0A0K2SNI0"/>
<dbReference type="InterPro" id="IPR000807">
    <property type="entry name" value="ImidazoleglycerolP_deHydtase"/>
</dbReference>
<dbReference type="Pfam" id="PF00475">
    <property type="entry name" value="IGPD"/>
    <property type="match status" value="1"/>
</dbReference>
<keyword evidence="6" id="KW-0963">Cytoplasm</keyword>
<dbReference type="KEGG" id="lpil:LIP_2822"/>
<protein>
    <recommendedName>
        <fullName evidence="2 6">Imidazoleglycerol-phosphate dehydratase</fullName>
        <shortName evidence="6">IGPD</shortName>
        <ecNumber evidence="6 7">4.2.1.19</ecNumber>
    </recommendedName>
</protein>
<evidence type="ECO:0000256" key="8">
    <source>
        <dbReference type="SAM" id="MobiDB-lite"/>
    </source>
</evidence>
<dbReference type="InterPro" id="IPR020568">
    <property type="entry name" value="Ribosomal_Su5_D2-typ_SF"/>
</dbReference>
<keyword evidence="5 6" id="KW-0456">Lyase</keyword>
<dbReference type="InterPro" id="IPR020565">
    <property type="entry name" value="ImidazoleglycerP_deHydtase_CS"/>
</dbReference>
<dbReference type="PROSITE" id="PS00954">
    <property type="entry name" value="IGP_DEHYDRATASE_1"/>
    <property type="match status" value="1"/>
</dbReference>
<feature type="compositionally biased region" description="Low complexity" evidence="8">
    <location>
        <begin position="210"/>
        <end position="219"/>
    </location>
</feature>
<dbReference type="GO" id="GO:0000105">
    <property type="term" value="P:L-histidine biosynthetic process"/>
    <property type="evidence" value="ECO:0007669"/>
    <property type="project" value="UniProtKB-UniRule"/>
</dbReference>
<comment type="catalytic activity">
    <reaction evidence="6 7">
        <text>D-erythro-1-(imidazol-4-yl)glycerol 3-phosphate = 3-(imidazol-4-yl)-2-oxopropyl phosphate + H2O</text>
        <dbReference type="Rhea" id="RHEA:11040"/>
        <dbReference type="ChEBI" id="CHEBI:15377"/>
        <dbReference type="ChEBI" id="CHEBI:57766"/>
        <dbReference type="ChEBI" id="CHEBI:58278"/>
        <dbReference type="EC" id="4.2.1.19"/>
    </reaction>
</comment>
<dbReference type="PATRIC" id="fig|1555112.3.peg.2866"/>
<feature type="region of interest" description="Disordered" evidence="8">
    <location>
        <begin position="1"/>
        <end position="23"/>
    </location>
</feature>
<sequence>MSGGDFAAGAPGARQARYERSTRETQVRVTLTLDGHGDATVQTGVGFLDHMLESFARHGLFDLAVEARGDLQVDAHHTVEDVGLCLGEAFRRALGEGRGVRRFGEATVPMDEALVRASVDLSGRPYLVCRLQLAGPRLGTMDVQLVSEFFRALATRGALTLHVHQLEGENDHHVVEAAFKAVARALDQATALDPRVQGVPSTKGRLLDEASAPGPTGSPAAPPGEVPRP</sequence>